<protein>
    <submittedName>
        <fullName evidence="2">Uncharacterized protein</fullName>
    </submittedName>
</protein>
<dbReference type="Proteomes" id="UP001605036">
    <property type="component" value="Unassembled WGS sequence"/>
</dbReference>
<feature type="compositionally biased region" description="Basic and acidic residues" evidence="1">
    <location>
        <begin position="1"/>
        <end position="22"/>
    </location>
</feature>
<accession>A0ABD1YBT5</accession>
<evidence type="ECO:0000313" key="2">
    <source>
        <dbReference type="EMBL" id="KAL2624221.1"/>
    </source>
</evidence>
<evidence type="ECO:0000313" key="3">
    <source>
        <dbReference type="Proteomes" id="UP001605036"/>
    </source>
</evidence>
<feature type="compositionally biased region" description="Basic and acidic residues" evidence="1">
    <location>
        <begin position="72"/>
        <end position="85"/>
    </location>
</feature>
<reference evidence="2 3" key="1">
    <citation type="submission" date="2024-09" db="EMBL/GenBank/DDBJ databases">
        <title>Chromosome-scale assembly of Riccia fluitans.</title>
        <authorList>
            <person name="Paukszto L."/>
            <person name="Sawicki J."/>
            <person name="Karawczyk K."/>
            <person name="Piernik-Szablinska J."/>
            <person name="Szczecinska M."/>
            <person name="Mazdziarz M."/>
        </authorList>
    </citation>
    <scope>NUCLEOTIDE SEQUENCE [LARGE SCALE GENOMIC DNA]</scope>
    <source>
        <strain evidence="2">Rf_01</strain>
        <tissue evidence="2">Aerial parts of the thallus</tissue>
    </source>
</reference>
<gene>
    <name evidence="2" type="ORF">R1flu_008466</name>
</gene>
<comment type="caution">
    <text evidence="2">The sequence shown here is derived from an EMBL/GenBank/DDBJ whole genome shotgun (WGS) entry which is preliminary data.</text>
</comment>
<evidence type="ECO:0000256" key="1">
    <source>
        <dbReference type="SAM" id="MobiDB-lite"/>
    </source>
</evidence>
<proteinExistence type="predicted"/>
<feature type="region of interest" description="Disordered" evidence="1">
    <location>
        <begin position="1"/>
        <end position="126"/>
    </location>
</feature>
<organism evidence="2 3">
    <name type="scientific">Riccia fluitans</name>
    <dbReference type="NCBI Taxonomy" id="41844"/>
    <lineage>
        <taxon>Eukaryota</taxon>
        <taxon>Viridiplantae</taxon>
        <taxon>Streptophyta</taxon>
        <taxon>Embryophyta</taxon>
        <taxon>Marchantiophyta</taxon>
        <taxon>Marchantiopsida</taxon>
        <taxon>Marchantiidae</taxon>
        <taxon>Marchantiales</taxon>
        <taxon>Ricciaceae</taxon>
        <taxon>Riccia</taxon>
    </lineage>
</organism>
<keyword evidence="3" id="KW-1185">Reference proteome</keyword>
<dbReference type="AlphaFoldDB" id="A0ABD1YBT5"/>
<sequence>MISELKTEADVEASECHKREAAGSRTSTGVLANERDANGSMAESSLVEPSANGQGSEEGKRRSSLKLLFTRVAERAKDKPGEKRQHVSHVLAEASPRTKRNGRGCFQTGESTHEAKRNEILSTESS</sequence>
<name>A0ABD1YBT5_9MARC</name>
<dbReference type="EMBL" id="JBHFFA010000005">
    <property type="protein sequence ID" value="KAL2624221.1"/>
    <property type="molecule type" value="Genomic_DNA"/>
</dbReference>